<dbReference type="Proteomes" id="UP000051906">
    <property type="component" value="Unassembled WGS sequence"/>
</dbReference>
<keyword evidence="5" id="KW-1185">Reference proteome</keyword>
<dbReference type="EMBL" id="JQCA01000124">
    <property type="protein sequence ID" value="KRO00454.1"/>
    <property type="molecule type" value="Genomic_DNA"/>
</dbReference>
<dbReference type="Gene3D" id="3.10.20.320">
    <property type="entry name" value="Putative peptidoglycan bound protein (lpxtg motif)"/>
    <property type="match status" value="1"/>
</dbReference>
<name>A0A0R2LFX2_9LACO</name>
<gene>
    <name evidence="4" type="ORF">IV54_GL000575</name>
</gene>
<feature type="region of interest" description="Disordered" evidence="2">
    <location>
        <begin position="17"/>
        <end position="66"/>
    </location>
</feature>
<evidence type="ECO:0000313" key="4">
    <source>
        <dbReference type="EMBL" id="KRO00454.1"/>
    </source>
</evidence>
<evidence type="ECO:0000313" key="5">
    <source>
        <dbReference type="Proteomes" id="UP000051906"/>
    </source>
</evidence>
<protein>
    <recommendedName>
        <fullName evidence="3">MucBP domain-containing protein</fullName>
    </recommendedName>
</protein>
<dbReference type="Pfam" id="PF06458">
    <property type="entry name" value="MucBP"/>
    <property type="match status" value="1"/>
</dbReference>
<feature type="domain" description="MucBP" evidence="3">
    <location>
        <begin position="139"/>
        <end position="202"/>
    </location>
</feature>
<dbReference type="AlphaFoldDB" id="A0A0R2LFX2"/>
<evidence type="ECO:0000256" key="1">
    <source>
        <dbReference type="ARBA" id="ARBA00022737"/>
    </source>
</evidence>
<dbReference type="InterPro" id="IPR009459">
    <property type="entry name" value="MucBP_dom"/>
</dbReference>
<proteinExistence type="predicted"/>
<sequence>MTGMAFFDWIKRLIEPKPRRRQPQPVSPTRRLPSVPTTHVEPAITPPQPPTPPRPPKPQVQPQPAPLGPAATLVVQLVDEHDRPLQPALVLTGHQGESIHYHFPEITGYALLRITGFTQNFISEYGLTTAIYRRRLGQPVIVYLVDFDSGRLLELPQIHRGGLATTYALTPPNISGYHIFQAQGPQRGQFTDKPAMVVYYYRRDAWEMVQRVHQYVFLQADHQVYDEPAGRAYTYQFPADSLWRLFMVVTLTNGAVWYNFGGNQWLSAEQTVRRDHQYAQPALPPVSRWQPEPFERMGTVDYVPGSAVSIYREPYGETAGRVDHGEPLDIRGRIVDDQQLFWYQIGPEAYINARYVRLTPIATL</sequence>
<evidence type="ECO:0000256" key="2">
    <source>
        <dbReference type="SAM" id="MobiDB-lite"/>
    </source>
</evidence>
<comment type="caution">
    <text evidence="4">The sequence shown here is derived from an EMBL/GenBank/DDBJ whole genome shotgun (WGS) entry which is preliminary data.</text>
</comment>
<reference evidence="4 5" key="1">
    <citation type="journal article" date="2015" name="Genome Announc.">
        <title>Expanding the biotechnology potential of lactobacilli through comparative genomics of 213 strains and associated genera.</title>
        <authorList>
            <person name="Sun Z."/>
            <person name="Harris H.M."/>
            <person name="McCann A."/>
            <person name="Guo C."/>
            <person name="Argimon S."/>
            <person name="Zhang W."/>
            <person name="Yang X."/>
            <person name="Jeffery I.B."/>
            <person name="Cooney J.C."/>
            <person name="Kagawa T.F."/>
            <person name="Liu W."/>
            <person name="Song Y."/>
            <person name="Salvetti E."/>
            <person name="Wrobel A."/>
            <person name="Rasinkangas P."/>
            <person name="Parkhill J."/>
            <person name="Rea M.C."/>
            <person name="O'Sullivan O."/>
            <person name="Ritari J."/>
            <person name="Douillard F.P."/>
            <person name="Paul Ross R."/>
            <person name="Yang R."/>
            <person name="Briner A.E."/>
            <person name="Felis G.E."/>
            <person name="de Vos W.M."/>
            <person name="Barrangou R."/>
            <person name="Klaenhammer T.R."/>
            <person name="Caufield P.W."/>
            <person name="Cui Y."/>
            <person name="Zhang H."/>
            <person name="O'Toole P.W."/>
        </authorList>
    </citation>
    <scope>NUCLEOTIDE SEQUENCE [LARGE SCALE GENOMIC DNA]</scope>
    <source>
        <strain evidence="4 5">DSM 22467</strain>
    </source>
</reference>
<accession>A0A0R2LFX2</accession>
<feature type="compositionally biased region" description="Pro residues" evidence="2">
    <location>
        <begin position="44"/>
        <end position="66"/>
    </location>
</feature>
<keyword evidence="1" id="KW-0677">Repeat</keyword>
<dbReference type="PATRIC" id="fig|616990.3.peg.617"/>
<organism evidence="4 5">
    <name type="scientific">Levilactobacillus paucivorans</name>
    <dbReference type="NCBI Taxonomy" id="616990"/>
    <lineage>
        <taxon>Bacteria</taxon>
        <taxon>Bacillati</taxon>
        <taxon>Bacillota</taxon>
        <taxon>Bacilli</taxon>
        <taxon>Lactobacillales</taxon>
        <taxon>Lactobacillaceae</taxon>
        <taxon>Levilactobacillus</taxon>
    </lineage>
</organism>
<evidence type="ECO:0000259" key="3">
    <source>
        <dbReference type="Pfam" id="PF06458"/>
    </source>
</evidence>
<dbReference type="STRING" id="616990.IV54_GL000575"/>